<comment type="caution">
    <text evidence="10">The sequence shown here is derived from an EMBL/GenBank/DDBJ whole genome shotgun (WGS) entry which is preliminary data.</text>
</comment>
<keyword evidence="7 8" id="KW-0472">Membrane</keyword>
<dbReference type="RefSeq" id="WP_154270205.1">
    <property type="nucleotide sequence ID" value="NZ_JAJCHO010000001.1"/>
</dbReference>
<feature type="transmembrane region" description="Helical" evidence="8">
    <location>
        <begin position="6"/>
        <end position="21"/>
    </location>
</feature>
<dbReference type="Proteomes" id="UP000462865">
    <property type="component" value="Unassembled WGS sequence"/>
</dbReference>
<dbReference type="Pfam" id="PF03600">
    <property type="entry name" value="CitMHS"/>
    <property type="match status" value="1"/>
</dbReference>
<protein>
    <recommendedName>
        <fullName evidence="9">Citrate transporter-like domain-containing protein</fullName>
    </recommendedName>
</protein>
<comment type="similarity">
    <text evidence="2">Belongs to the CitM (TC 2.A.11) transporter family.</text>
</comment>
<evidence type="ECO:0000256" key="5">
    <source>
        <dbReference type="ARBA" id="ARBA00022692"/>
    </source>
</evidence>
<sequence length="421" mass="43787">MTTPQIISIAVFTVVMALVVSEKIHRALAALLGAVVLFCIGIVDFDAGMGSIDFNTLGVLCGMMMFVAVVRKSGLFEYVAIRSAKLCKGDPWKIMAAFVIITALFSALLDNVTTILLIGPMTIMLCRTLKIDAVPFLIAEIVASNVGGTATLIGDPPNIMIGSAAGLTFFDFIRYDAPVVVAILAVLLVVFKVLYGRKLSVGVDAVREVMALSEQDAVKDRPLFAKSIAMIVAVTAAFMLHGALHLESAVIALGAAGIMLLVSGGDLEGALEGVEWGTIGFFLGLFVVVGAMEHTGVIALVGEGLVSLTGGDTVLLMLALLWGSALLSAVLDNIPFVATMIPIITVMASAGVDVFPLWWAISLGACLGGNGSLVGASANVVLSGIANKEGYPVSFIGFTKVGFPLMVLSVAIATAYLLVIF</sequence>
<keyword evidence="3" id="KW-0813">Transport</keyword>
<dbReference type="AlphaFoldDB" id="A0A7K0IA92"/>
<evidence type="ECO:0000256" key="7">
    <source>
        <dbReference type="ARBA" id="ARBA00023136"/>
    </source>
</evidence>
<dbReference type="PANTHER" id="PTHR43568">
    <property type="entry name" value="P PROTEIN"/>
    <property type="match status" value="1"/>
</dbReference>
<dbReference type="EMBL" id="WKZA01000012">
    <property type="protein sequence ID" value="MSA94332.1"/>
    <property type="molecule type" value="Genomic_DNA"/>
</dbReference>
<feature type="transmembrane region" description="Helical" evidence="8">
    <location>
        <begin position="91"/>
        <end position="109"/>
    </location>
</feature>
<gene>
    <name evidence="10" type="ORF">GKG38_04510</name>
</gene>
<feature type="transmembrane region" description="Helical" evidence="8">
    <location>
        <begin position="313"/>
        <end position="331"/>
    </location>
</feature>
<evidence type="ECO:0000256" key="3">
    <source>
        <dbReference type="ARBA" id="ARBA00022448"/>
    </source>
</evidence>
<keyword evidence="6 8" id="KW-1133">Transmembrane helix</keyword>
<accession>A0A7K0IA92</accession>
<evidence type="ECO:0000256" key="4">
    <source>
        <dbReference type="ARBA" id="ARBA00022475"/>
    </source>
</evidence>
<evidence type="ECO:0000256" key="6">
    <source>
        <dbReference type="ARBA" id="ARBA00022989"/>
    </source>
</evidence>
<feature type="transmembrane region" description="Helical" evidence="8">
    <location>
        <begin position="28"/>
        <end position="45"/>
    </location>
</feature>
<evidence type="ECO:0000259" key="9">
    <source>
        <dbReference type="Pfam" id="PF03600"/>
    </source>
</evidence>
<comment type="subcellular location">
    <subcellularLocation>
        <location evidence="1">Cell membrane</location>
        <topology evidence="1">Multi-pass membrane protein</topology>
    </subcellularLocation>
</comment>
<organism evidence="10 11">
    <name type="scientific">Gordonibacter urolithinfaciens</name>
    <dbReference type="NCBI Taxonomy" id="1335613"/>
    <lineage>
        <taxon>Bacteria</taxon>
        <taxon>Bacillati</taxon>
        <taxon>Actinomycetota</taxon>
        <taxon>Coriobacteriia</taxon>
        <taxon>Eggerthellales</taxon>
        <taxon>Eggerthellaceae</taxon>
        <taxon>Gordonibacter</taxon>
    </lineage>
</organism>
<feature type="domain" description="Citrate transporter-like" evidence="9">
    <location>
        <begin position="16"/>
        <end position="364"/>
    </location>
</feature>
<evidence type="ECO:0000313" key="11">
    <source>
        <dbReference type="Proteomes" id="UP000462865"/>
    </source>
</evidence>
<feature type="transmembrane region" description="Helical" evidence="8">
    <location>
        <begin position="401"/>
        <end position="420"/>
    </location>
</feature>
<dbReference type="InterPro" id="IPR004680">
    <property type="entry name" value="Cit_transptr-like_dom"/>
</dbReference>
<dbReference type="InterPro" id="IPR051475">
    <property type="entry name" value="Diverse_Ion_Transporter"/>
</dbReference>
<name>A0A7K0IA92_9ACTN</name>
<evidence type="ECO:0000256" key="1">
    <source>
        <dbReference type="ARBA" id="ARBA00004651"/>
    </source>
</evidence>
<evidence type="ECO:0000313" key="10">
    <source>
        <dbReference type="EMBL" id="MSA94332.1"/>
    </source>
</evidence>
<keyword evidence="5 8" id="KW-0812">Transmembrane</keyword>
<dbReference type="PRINTS" id="PR00758">
    <property type="entry name" value="ARSENICPUMP"/>
</dbReference>
<evidence type="ECO:0000256" key="8">
    <source>
        <dbReference type="SAM" id="Phobius"/>
    </source>
</evidence>
<dbReference type="CDD" id="cd01116">
    <property type="entry name" value="P_permease"/>
    <property type="match status" value="1"/>
</dbReference>
<feature type="transmembrane region" description="Helical" evidence="8">
    <location>
        <begin position="343"/>
        <end position="361"/>
    </location>
</feature>
<dbReference type="GO" id="GO:0015105">
    <property type="term" value="F:arsenite transmembrane transporter activity"/>
    <property type="evidence" value="ECO:0007669"/>
    <property type="project" value="InterPro"/>
</dbReference>
<dbReference type="PANTHER" id="PTHR43568:SF1">
    <property type="entry name" value="P PROTEIN"/>
    <property type="match status" value="1"/>
</dbReference>
<feature type="transmembrane region" description="Helical" evidence="8">
    <location>
        <begin position="177"/>
        <end position="195"/>
    </location>
</feature>
<evidence type="ECO:0000256" key="2">
    <source>
        <dbReference type="ARBA" id="ARBA00009843"/>
    </source>
</evidence>
<dbReference type="GO" id="GO:0005886">
    <property type="term" value="C:plasma membrane"/>
    <property type="evidence" value="ECO:0007669"/>
    <property type="project" value="UniProtKB-SubCell"/>
</dbReference>
<proteinExistence type="inferred from homology"/>
<keyword evidence="4" id="KW-1003">Cell membrane</keyword>
<feature type="transmembrane region" description="Helical" evidence="8">
    <location>
        <begin position="279"/>
        <end position="301"/>
    </location>
</feature>
<feature type="transmembrane region" description="Helical" evidence="8">
    <location>
        <begin position="249"/>
        <end position="267"/>
    </location>
</feature>
<reference evidence="10 11" key="1">
    <citation type="journal article" date="2019" name="Nat. Med.">
        <title>A library of human gut bacterial isolates paired with longitudinal multiomics data enables mechanistic microbiome research.</title>
        <authorList>
            <person name="Poyet M."/>
            <person name="Groussin M."/>
            <person name="Gibbons S.M."/>
            <person name="Avila-Pacheco J."/>
            <person name="Jiang X."/>
            <person name="Kearney S.M."/>
            <person name="Perrotta A.R."/>
            <person name="Berdy B."/>
            <person name="Zhao S."/>
            <person name="Lieberman T.D."/>
            <person name="Swanson P.K."/>
            <person name="Smith M."/>
            <person name="Roesemann S."/>
            <person name="Alexander J.E."/>
            <person name="Rich S.A."/>
            <person name="Livny J."/>
            <person name="Vlamakis H."/>
            <person name="Clish C."/>
            <person name="Bullock K."/>
            <person name="Deik A."/>
            <person name="Scott J."/>
            <person name="Pierce K.A."/>
            <person name="Xavier R.J."/>
            <person name="Alm E.J."/>
        </authorList>
    </citation>
    <scope>NUCLEOTIDE SEQUENCE [LARGE SCALE GENOMIC DNA]</scope>
    <source>
        <strain evidence="10 11">BIOML-A1</strain>
    </source>
</reference>
<dbReference type="InterPro" id="IPR000802">
    <property type="entry name" value="Arsenical_pump_ArsB"/>
</dbReference>